<evidence type="ECO:0000313" key="2">
    <source>
        <dbReference type="Proteomes" id="UP000823775"/>
    </source>
</evidence>
<name>A0ABS8RZK2_DATST</name>
<sequence>MSLLGNANILPMAKPTRGLGGPGQSHDRTWGLLDGLKPRSLVRFPRATCCMRHVLGGGLLDNANILPMARPMRGLGGSGRSHDEHDACLLSALLFGVSSRNWAHLYSIKLDNC</sequence>
<dbReference type="EMBL" id="JACEIK010000203">
    <property type="protein sequence ID" value="MCD7452232.1"/>
    <property type="molecule type" value="Genomic_DNA"/>
</dbReference>
<keyword evidence="2" id="KW-1185">Reference proteome</keyword>
<proteinExistence type="predicted"/>
<comment type="caution">
    <text evidence="1">The sequence shown here is derived from an EMBL/GenBank/DDBJ whole genome shotgun (WGS) entry which is preliminary data.</text>
</comment>
<organism evidence="1 2">
    <name type="scientific">Datura stramonium</name>
    <name type="common">Jimsonweed</name>
    <name type="synonym">Common thornapple</name>
    <dbReference type="NCBI Taxonomy" id="4076"/>
    <lineage>
        <taxon>Eukaryota</taxon>
        <taxon>Viridiplantae</taxon>
        <taxon>Streptophyta</taxon>
        <taxon>Embryophyta</taxon>
        <taxon>Tracheophyta</taxon>
        <taxon>Spermatophyta</taxon>
        <taxon>Magnoliopsida</taxon>
        <taxon>eudicotyledons</taxon>
        <taxon>Gunneridae</taxon>
        <taxon>Pentapetalae</taxon>
        <taxon>asterids</taxon>
        <taxon>lamiids</taxon>
        <taxon>Solanales</taxon>
        <taxon>Solanaceae</taxon>
        <taxon>Solanoideae</taxon>
        <taxon>Datureae</taxon>
        <taxon>Datura</taxon>
    </lineage>
</organism>
<protein>
    <submittedName>
        <fullName evidence="1">Uncharacterized protein</fullName>
    </submittedName>
</protein>
<reference evidence="1 2" key="1">
    <citation type="journal article" date="2021" name="BMC Genomics">
        <title>Datura genome reveals duplications of psychoactive alkaloid biosynthetic genes and high mutation rate following tissue culture.</title>
        <authorList>
            <person name="Rajewski A."/>
            <person name="Carter-House D."/>
            <person name="Stajich J."/>
            <person name="Litt A."/>
        </authorList>
    </citation>
    <scope>NUCLEOTIDE SEQUENCE [LARGE SCALE GENOMIC DNA]</scope>
    <source>
        <strain evidence="1">AR-01</strain>
    </source>
</reference>
<dbReference type="Proteomes" id="UP000823775">
    <property type="component" value="Unassembled WGS sequence"/>
</dbReference>
<gene>
    <name evidence="1" type="ORF">HAX54_015997</name>
</gene>
<accession>A0ABS8RZK2</accession>
<evidence type="ECO:0000313" key="1">
    <source>
        <dbReference type="EMBL" id="MCD7452232.1"/>
    </source>
</evidence>